<protein>
    <submittedName>
        <fullName evidence="2">Uncharacterized protein</fullName>
    </submittedName>
</protein>
<comment type="caution">
    <text evidence="2">The sequence shown here is derived from an EMBL/GenBank/DDBJ whole genome shotgun (WGS) entry which is preliminary data.</text>
</comment>
<evidence type="ECO:0000256" key="1">
    <source>
        <dbReference type="SAM" id="SignalP"/>
    </source>
</evidence>
<dbReference type="AlphaFoldDB" id="A0A8S3SHW2"/>
<keyword evidence="1" id="KW-0732">Signal</keyword>
<feature type="signal peptide" evidence="1">
    <location>
        <begin position="1"/>
        <end position="16"/>
    </location>
</feature>
<dbReference type="EMBL" id="CAJPWZ010001667">
    <property type="protein sequence ID" value="CAG2220689.1"/>
    <property type="molecule type" value="Genomic_DNA"/>
</dbReference>
<proteinExistence type="predicted"/>
<dbReference type="Proteomes" id="UP000683360">
    <property type="component" value="Unassembled WGS sequence"/>
</dbReference>
<keyword evidence="3" id="KW-1185">Reference proteome</keyword>
<feature type="chain" id="PRO_5035850911" evidence="1">
    <location>
        <begin position="17"/>
        <end position="395"/>
    </location>
</feature>
<dbReference type="OrthoDB" id="6146532at2759"/>
<evidence type="ECO:0000313" key="3">
    <source>
        <dbReference type="Proteomes" id="UP000683360"/>
    </source>
</evidence>
<reference evidence="2" key="1">
    <citation type="submission" date="2021-03" db="EMBL/GenBank/DDBJ databases">
        <authorList>
            <person name="Bekaert M."/>
        </authorList>
    </citation>
    <scope>NUCLEOTIDE SEQUENCE</scope>
</reference>
<organism evidence="2 3">
    <name type="scientific">Mytilus edulis</name>
    <name type="common">Blue mussel</name>
    <dbReference type="NCBI Taxonomy" id="6550"/>
    <lineage>
        <taxon>Eukaryota</taxon>
        <taxon>Metazoa</taxon>
        <taxon>Spiralia</taxon>
        <taxon>Lophotrochozoa</taxon>
        <taxon>Mollusca</taxon>
        <taxon>Bivalvia</taxon>
        <taxon>Autobranchia</taxon>
        <taxon>Pteriomorphia</taxon>
        <taxon>Mytilida</taxon>
        <taxon>Mytiloidea</taxon>
        <taxon>Mytilidae</taxon>
        <taxon>Mytilinae</taxon>
        <taxon>Mytilus</taxon>
    </lineage>
</organism>
<accession>A0A8S3SHW2</accession>
<evidence type="ECO:0000313" key="2">
    <source>
        <dbReference type="EMBL" id="CAG2220689.1"/>
    </source>
</evidence>
<gene>
    <name evidence="2" type="ORF">MEDL_34156</name>
</gene>
<name>A0A8S3SHW2_MYTED</name>
<sequence>MLFNVCLLVFVCAIFAEVIGSFIYRYPSDVDLKEVYDLTENFQNANQRRILEKQLLYCPMVPLCNNLTRQDSYPNGTSSDVESCCYSCSCQEKGLGTNGNCPNSEITLSTPVKTCIYPQYLPYAGSFEPFDNLTASGNVLKEISHSDDCNIFFQGLDPISDLEQCDWGIYTTCNQTGNWGAYDKAIEDACTSYTSVYLAKYRNVFCFLCNSNEIPFMGCKFIDLGKKRGIRTGTFVGLISFMDDEQKRTDKNCGNDEVFDAYEDKCREVVCPSMHYFNKKKQQCEEIFQKIRKRTYVAYFKVTIIDEKLDEDDCSMSCVSDDSFTVEYGICSYIEITLSGIDCCYLLEYHYPKDIKNVTHREYIVGISLYAFSSHNQRTYVEVLSSPFEVNRQKM</sequence>